<evidence type="ECO:0000256" key="1">
    <source>
        <dbReference type="SAM" id="MobiDB-lite"/>
    </source>
</evidence>
<dbReference type="AlphaFoldDB" id="A0AAD5S2Z9"/>
<sequence>AGDDGTGSALGFASGPSRSESGLQDQQRPSYQQSYGHRQPTQQQGNGYRSGLSRGEGTGSR</sequence>
<proteinExistence type="predicted"/>
<feature type="non-terminal residue" evidence="2">
    <location>
        <position position="1"/>
    </location>
</feature>
<accession>A0AAD5S2Z9</accession>
<reference evidence="2" key="1">
    <citation type="submission" date="2020-05" db="EMBL/GenBank/DDBJ databases">
        <title>Phylogenomic resolution of chytrid fungi.</title>
        <authorList>
            <person name="Stajich J.E."/>
            <person name="Amses K."/>
            <person name="Simmons R."/>
            <person name="Seto K."/>
            <person name="Myers J."/>
            <person name="Bonds A."/>
            <person name="Quandt C.A."/>
            <person name="Barry K."/>
            <person name="Liu P."/>
            <person name="Grigoriev I."/>
            <person name="Longcore J.E."/>
            <person name="James T.Y."/>
        </authorList>
    </citation>
    <scope>NUCLEOTIDE SEQUENCE</scope>
    <source>
        <strain evidence="2">JEL0318</strain>
    </source>
</reference>
<keyword evidence="3" id="KW-1185">Reference proteome</keyword>
<gene>
    <name evidence="2" type="ORF">HK097_003777</name>
</gene>
<name>A0AAD5S2Z9_9FUNG</name>
<evidence type="ECO:0000313" key="2">
    <source>
        <dbReference type="EMBL" id="KAJ3036641.1"/>
    </source>
</evidence>
<dbReference type="Proteomes" id="UP001212841">
    <property type="component" value="Unassembled WGS sequence"/>
</dbReference>
<feature type="region of interest" description="Disordered" evidence="1">
    <location>
        <begin position="1"/>
        <end position="61"/>
    </location>
</feature>
<comment type="caution">
    <text evidence="2">The sequence shown here is derived from an EMBL/GenBank/DDBJ whole genome shotgun (WGS) entry which is preliminary data.</text>
</comment>
<feature type="non-terminal residue" evidence="2">
    <location>
        <position position="61"/>
    </location>
</feature>
<feature type="compositionally biased region" description="Polar residues" evidence="1">
    <location>
        <begin position="16"/>
        <end position="47"/>
    </location>
</feature>
<dbReference type="EMBL" id="JADGJD010001915">
    <property type="protein sequence ID" value="KAJ3036641.1"/>
    <property type="molecule type" value="Genomic_DNA"/>
</dbReference>
<organism evidence="2 3">
    <name type="scientific">Rhizophlyctis rosea</name>
    <dbReference type="NCBI Taxonomy" id="64517"/>
    <lineage>
        <taxon>Eukaryota</taxon>
        <taxon>Fungi</taxon>
        <taxon>Fungi incertae sedis</taxon>
        <taxon>Chytridiomycota</taxon>
        <taxon>Chytridiomycota incertae sedis</taxon>
        <taxon>Chytridiomycetes</taxon>
        <taxon>Rhizophlyctidales</taxon>
        <taxon>Rhizophlyctidaceae</taxon>
        <taxon>Rhizophlyctis</taxon>
    </lineage>
</organism>
<protein>
    <submittedName>
        <fullName evidence="2">Uncharacterized protein</fullName>
    </submittedName>
</protein>
<evidence type="ECO:0000313" key="3">
    <source>
        <dbReference type="Proteomes" id="UP001212841"/>
    </source>
</evidence>